<accession>A0ACC6P7F5</accession>
<dbReference type="Proteomes" id="UP001380953">
    <property type="component" value="Unassembled WGS sequence"/>
</dbReference>
<proteinExistence type="predicted"/>
<keyword evidence="2" id="KW-1185">Reference proteome</keyword>
<name>A0ACC6P7F5_9BACL</name>
<comment type="caution">
    <text evidence="1">The sequence shown here is derived from an EMBL/GenBank/DDBJ whole genome shotgun (WGS) entry which is preliminary data.</text>
</comment>
<protein>
    <submittedName>
        <fullName evidence="1">Uncharacterized protein</fullName>
    </submittedName>
</protein>
<evidence type="ECO:0000313" key="2">
    <source>
        <dbReference type="Proteomes" id="UP001380953"/>
    </source>
</evidence>
<gene>
    <name evidence="1" type="ORF">WKI47_02895</name>
</gene>
<sequence length="197" mass="22716">MKTPYALGLIFLLILAIFLWEFPFSKEIDKEIPAVMSIADTPYPYETSESGESEITYTNKPTVIHIKGKVSRKLFRKPELDVKITADGFGWMKDGRHSMSGPLVSERKDGINMGSITYNYEPQYSSTAWFEHTKFATVFFDNDFEQFYLWTSTEEWMGEAEPRLLKITGPAQNKQEAEQVLGKIHEAYGDWMNETEL</sequence>
<organism evidence="1 2">
    <name type="scientific">Saccharibacillus sacchari</name>
    <dbReference type="NCBI Taxonomy" id="456493"/>
    <lineage>
        <taxon>Bacteria</taxon>
        <taxon>Bacillati</taxon>
        <taxon>Bacillota</taxon>
        <taxon>Bacilli</taxon>
        <taxon>Bacillales</taxon>
        <taxon>Paenibacillaceae</taxon>
        <taxon>Saccharibacillus</taxon>
    </lineage>
</organism>
<reference evidence="1" key="1">
    <citation type="submission" date="2024-03" db="EMBL/GenBank/DDBJ databases">
        <title>Whole genome sequecning of epiphytes from Marcgravia umbellata leaves.</title>
        <authorList>
            <person name="Kumar G."/>
            <person name="Savka M.A."/>
        </authorList>
    </citation>
    <scope>NUCLEOTIDE SEQUENCE</scope>
    <source>
        <strain evidence="1">RIT_BL5</strain>
    </source>
</reference>
<evidence type="ECO:0000313" key="1">
    <source>
        <dbReference type="EMBL" id="MEJ8302856.1"/>
    </source>
</evidence>
<dbReference type="EMBL" id="JBBKAR010000007">
    <property type="protein sequence ID" value="MEJ8302856.1"/>
    <property type="molecule type" value="Genomic_DNA"/>
</dbReference>